<dbReference type="GO" id="GO:0015031">
    <property type="term" value="P:protein transport"/>
    <property type="evidence" value="ECO:0007669"/>
    <property type="project" value="UniProtKB-KW"/>
</dbReference>
<dbReference type="SUPFAM" id="SSF54236">
    <property type="entry name" value="Ubiquitin-like"/>
    <property type="match status" value="1"/>
</dbReference>
<evidence type="ECO:0000313" key="8">
    <source>
        <dbReference type="EMBL" id="TID17619.1"/>
    </source>
</evidence>
<comment type="caution">
    <text evidence="8">The sequence shown here is derived from an EMBL/GenBank/DDBJ whole genome shotgun (WGS) entry which is preliminary data.</text>
</comment>
<keyword evidence="9" id="KW-1185">Reference proteome</keyword>
<proteinExistence type="inferred from homology"/>
<comment type="similarity">
    <text evidence="3">Belongs to the NPL4 family.</text>
</comment>
<evidence type="ECO:0000256" key="4">
    <source>
        <dbReference type="ARBA" id="ARBA00019709"/>
    </source>
</evidence>
<dbReference type="GO" id="GO:0031965">
    <property type="term" value="C:nuclear membrane"/>
    <property type="evidence" value="ECO:0007669"/>
    <property type="project" value="UniProtKB-SubCell"/>
</dbReference>
<dbReference type="PANTHER" id="PTHR12710">
    <property type="entry name" value="NUCLEAR PROTEIN LOCALIZATION 4"/>
    <property type="match status" value="1"/>
</dbReference>
<dbReference type="InterPro" id="IPR007716">
    <property type="entry name" value="NPL4_Zn-bd_put"/>
</dbReference>
<dbReference type="InterPro" id="IPR007717">
    <property type="entry name" value="NPL4_C"/>
</dbReference>
<keyword evidence="6" id="KW-0653">Protein transport</keyword>
<dbReference type="PROSITE" id="PS50249">
    <property type="entry name" value="MPN"/>
    <property type="match status" value="1"/>
</dbReference>
<dbReference type="STRING" id="52247.A0A4T0WYE2"/>
<keyword evidence="5" id="KW-0813">Transport</keyword>
<evidence type="ECO:0000256" key="3">
    <source>
        <dbReference type="ARBA" id="ARBA00011025"/>
    </source>
</evidence>
<evidence type="ECO:0000313" key="9">
    <source>
        <dbReference type="Proteomes" id="UP000307173"/>
    </source>
</evidence>
<organism evidence="8 9">
    <name type="scientific">Pichia inconspicua</name>
    <dbReference type="NCBI Taxonomy" id="52247"/>
    <lineage>
        <taxon>Eukaryota</taxon>
        <taxon>Fungi</taxon>
        <taxon>Dikarya</taxon>
        <taxon>Ascomycota</taxon>
        <taxon>Saccharomycotina</taxon>
        <taxon>Pichiomycetes</taxon>
        <taxon>Pichiales</taxon>
        <taxon>Pichiaceae</taxon>
        <taxon>Pichia</taxon>
    </lineage>
</organism>
<evidence type="ECO:0000256" key="5">
    <source>
        <dbReference type="ARBA" id="ARBA00022816"/>
    </source>
</evidence>
<dbReference type="OrthoDB" id="10251089at2759"/>
<comment type="subcellular location">
    <subcellularLocation>
        <location evidence="2">Cytoplasm</location>
        <location evidence="2">Perinuclear region</location>
    </subcellularLocation>
    <subcellularLocation>
        <location evidence="1">Nucleus membrane</location>
        <topology evidence="1">Peripheral membrane protein</topology>
        <orientation evidence="1">Cytoplasmic side</orientation>
    </subcellularLocation>
</comment>
<dbReference type="GO" id="GO:0006511">
    <property type="term" value="P:ubiquitin-dependent protein catabolic process"/>
    <property type="evidence" value="ECO:0007669"/>
    <property type="project" value="InterPro"/>
</dbReference>
<sequence length="538" mass="60091">MSLIIRFRSKDGQFRLPCDSNTKIDDLVAELVSKVGDVDLTTVKVNVQGKPVEFGKTVAELGFRNGEMLSVEYSKKAPGTVTHDATISGKDTVEIRATLPTRQSALDDELDAEEGLIKRGKSNLCRHGDKGMCEYCSPLPPWDKEYQADHNIKHISFHAHIKELNNTINKGDGSYIAPLSESNFAINRNCGGGHEPWPNGICSKCQPSAITLQRQPFRMVDHVEFLNSDMVNTFINAWRMSGLQRIGLLFGRYAKYDKIPLGIKCEIEAIYELPQRDEDDGLILENWINEKDLIEVNKGLGLEPVGIIFTDLSDAGKGDGSVICKRHANSFFLSSLEIVNSIKWQLKYRNKCKWSESGEFSSKFVTCVVSGNPSGEIDVAAYQASEASEALLKADIICPSTHPDQMFLRETNNTRYVPEVFYQGANEYGVVVKHNASPSFPVEYLIVSLTHGFSERGLFTESSWVENRGYLGEPVQSIQSLPRKYTTSVENTFNNWHVLVFVALCGILSVEEVHLLLQRNPALAESHGWKTLKTVSEM</sequence>
<dbReference type="GO" id="GO:0031625">
    <property type="term" value="F:ubiquitin protein ligase binding"/>
    <property type="evidence" value="ECO:0007669"/>
    <property type="project" value="TreeGrafter"/>
</dbReference>
<dbReference type="GO" id="GO:0043130">
    <property type="term" value="F:ubiquitin binding"/>
    <property type="evidence" value="ECO:0007669"/>
    <property type="project" value="TreeGrafter"/>
</dbReference>
<dbReference type="Pfam" id="PF05021">
    <property type="entry name" value="NPL4"/>
    <property type="match status" value="1"/>
</dbReference>
<dbReference type="InterPro" id="IPR037518">
    <property type="entry name" value="MPN"/>
</dbReference>
<dbReference type="EMBL" id="SELW01000624">
    <property type="protein sequence ID" value="TID17619.1"/>
    <property type="molecule type" value="Genomic_DNA"/>
</dbReference>
<dbReference type="PANTHER" id="PTHR12710:SF0">
    <property type="entry name" value="NUCLEAR PROTEIN LOCALIZATION PROTEIN 4 HOMOLOG"/>
    <property type="match status" value="1"/>
</dbReference>
<dbReference type="InterPro" id="IPR029071">
    <property type="entry name" value="Ubiquitin-like_domsf"/>
</dbReference>
<reference evidence="8 9" key="1">
    <citation type="journal article" date="2019" name="Front. Genet.">
        <title>Whole-Genome Sequencing of the Opportunistic Yeast Pathogen Candida inconspicua Uncovers Its Hybrid Origin.</title>
        <authorList>
            <person name="Mixao V."/>
            <person name="Hansen A.P."/>
            <person name="Saus E."/>
            <person name="Boekhout T."/>
            <person name="Lass-Florl C."/>
            <person name="Gabaldon T."/>
        </authorList>
    </citation>
    <scope>NUCLEOTIDE SEQUENCE [LARGE SCALE GENOMIC DNA]</scope>
    <source>
        <strain evidence="8 9">CBS 180</strain>
    </source>
</reference>
<keyword evidence="6" id="KW-0811">Translocation</keyword>
<protein>
    <recommendedName>
        <fullName evidence="4">Nuclear protein localization protein 4</fullName>
    </recommendedName>
</protein>
<accession>A0A4T0WYE2</accession>
<keyword evidence="5" id="KW-0509">mRNA transport</keyword>
<feature type="domain" description="MPN" evidence="7">
    <location>
        <begin position="223"/>
        <end position="360"/>
    </location>
</feature>
<dbReference type="AlphaFoldDB" id="A0A4T0WYE2"/>
<evidence type="ECO:0000256" key="6">
    <source>
        <dbReference type="ARBA" id="ARBA00023010"/>
    </source>
</evidence>
<dbReference type="InterPro" id="IPR016563">
    <property type="entry name" value="Npl4"/>
</dbReference>
<evidence type="ECO:0000259" key="7">
    <source>
        <dbReference type="PROSITE" id="PS50249"/>
    </source>
</evidence>
<gene>
    <name evidence="8" type="ORF">CANINC_003985</name>
</gene>
<name>A0A4T0WYE2_9ASCO</name>
<dbReference type="Proteomes" id="UP000307173">
    <property type="component" value="Unassembled WGS sequence"/>
</dbReference>
<evidence type="ECO:0000256" key="1">
    <source>
        <dbReference type="ARBA" id="ARBA00004335"/>
    </source>
</evidence>
<dbReference type="PIRSF" id="PIRSF010052">
    <property type="entry name" value="Polyub_prc_Npl4"/>
    <property type="match status" value="1"/>
</dbReference>
<dbReference type="GO" id="GO:0048471">
    <property type="term" value="C:perinuclear region of cytoplasm"/>
    <property type="evidence" value="ECO:0007669"/>
    <property type="project" value="UniProtKB-SubCell"/>
</dbReference>
<dbReference type="GO" id="GO:0051028">
    <property type="term" value="P:mRNA transport"/>
    <property type="evidence" value="ECO:0007669"/>
    <property type="project" value="UniProtKB-KW"/>
</dbReference>
<dbReference type="CDD" id="cd08061">
    <property type="entry name" value="MPN_NPL4"/>
    <property type="match status" value="1"/>
</dbReference>
<dbReference type="Pfam" id="PF05020">
    <property type="entry name" value="zf-NPL4"/>
    <property type="match status" value="1"/>
</dbReference>
<evidence type="ECO:0000256" key="2">
    <source>
        <dbReference type="ARBA" id="ARBA00004556"/>
    </source>
</evidence>